<feature type="region of interest" description="Disordered" evidence="1">
    <location>
        <begin position="962"/>
        <end position="1004"/>
    </location>
</feature>
<reference evidence="4 5" key="1">
    <citation type="submission" date="2015-01" db="EMBL/GenBank/DDBJ databases">
        <title>Genome of allotetraploid Gossypium barbadense reveals genomic plasticity and fiber elongation in cotton evolution.</title>
        <authorList>
            <person name="Chen X."/>
            <person name="Liu X."/>
            <person name="Zhao B."/>
            <person name="Zheng H."/>
            <person name="Hu Y."/>
            <person name="Lu G."/>
            <person name="Yang C."/>
            <person name="Chen J."/>
            <person name="Shan C."/>
            <person name="Zhang L."/>
            <person name="Zhou Y."/>
            <person name="Wang L."/>
            <person name="Guo W."/>
            <person name="Bai Y."/>
            <person name="Ruan J."/>
            <person name="Shangguan X."/>
            <person name="Mao Y."/>
            <person name="Jiang J."/>
            <person name="Zhu Y."/>
            <person name="Lei J."/>
            <person name="Kang H."/>
            <person name="Chen S."/>
            <person name="He X."/>
            <person name="Wang R."/>
            <person name="Wang Y."/>
            <person name="Chen J."/>
            <person name="Wang L."/>
            <person name="Yu S."/>
            <person name="Wang B."/>
            <person name="Wei J."/>
            <person name="Song S."/>
            <person name="Lu X."/>
            <person name="Gao Z."/>
            <person name="Gu W."/>
            <person name="Deng X."/>
            <person name="Ma D."/>
            <person name="Wang S."/>
            <person name="Liang W."/>
            <person name="Fang L."/>
            <person name="Cai C."/>
            <person name="Zhu X."/>
            <person name="Zhou B."/>
            <person name="Zhang Y."/>
            <person name="Chen Z."/>
            <person name="Xu S."/>
            <person name="Zhu R."/>
            <person name="Wang S."/>
            <person name="Zhang T."/>
            <person name="Zhao G."/>
        </authorList>
    </citation>
    <scope>NUCLEOTIDE SEQUENCE [LARGE SCALE GENOMIC DNA]</scope>
    <source>
        <strain evidence="5">cv. Xinhai21</strain>
        <tissue evidence="4">Leaf</tissue>
    </source>
</reference>
<feature type="transmembrane region" description="Helical" evidence="2">
    <location>
        <begin position="644"/>
        <end position="669"/>
    </location>
</feature>
<dbReference type="PANTHER" id="PTHR34677:SF1">
    <property type="entry name" value="TRANSMEMBRANE PROTEIN"/>
    <property type="match status" value="1"/>
</dbReference>
<evidence type="ECO:0000256" key="1">
    <source>
        <dbReference type="SAM" id="MobiDB-lite"/>
    </source>
</evidence>
<evidence type="ECO:0000256" key="2">
    <source>
        <dbReference type="SAM" id="Phobius"/>
    </source>
</evidence>
<gene>
    <name evidence="4" type="ORF">GOBAR_AA33086</name>
</gene>
<evidence type="ECO:0000313" key="5">
    <source>
        <dbReference type="Proteomes" id="UP000239757"/>
    </source>
</evidence>
<feature type="transmembrane region" description="Helical" evidence="2">
    <location>
        <begin position="896"/>
        <end position="913"/>
    </location>
</feature>
<feature type="signal peptide" evidence="3">
    <location>
        <begin position="1"/>
        <end position="20"/>
    </location>
</feature>
<dbReference type="Proteomes" id="UP000239757">
    <property type="component" value="Unassembled WGS sequence"/>
</dbReference>
<dbReference type="OrthoDB" id="617191at2759"/>
<evidence type="ECO:0008006" key="6">
    <source>
        <dbReference type="Google" id="ProtNLM"/>
    </source>
</evidence>
<feature type="transmembrane region" description="Helical" evidence="2">
    <location>
        <begin position="802"/>
        <end position="820"/>
    </location>
</feature>
<feature type="compositionally biased region" description="Low complexity" evidence="1">
    <location>
        <begin position="975"/>
        <end position="1000"/>
    </location>
</feature>
<name>A0A2P5W989_GOSBA</name>
<dbReference type="EMBL" id="KZ668528">
    <property type="protein sequence ID" value="PPR87597.1"/>
    <property type="molecule type" value="Genomic_DNA"/>
</dbReference>
<dbReference type="AlphaFoldDB" id="A0A2P5W989"/>
<feature type="transmembrane region" description="Helical" evidence="2">
    <location>
        <begin position="602"/>
        <end position="623"/>
    </location>
</feature>
<feature type="transmembrane region" description="Helical" evidence="2">
    <location>
        <begin position="428"/>
        <end position="454"/>
    </location>
</feature>
<organism evidence="4 5">
    <name type="scientific">Gossypium barbadense</name>
    <name type="common">Sea Island cotton</name>
    <name type="synonym">Hibiscus barbadensis</name>
    <dbReference type="NCBI Taxonomy" id="3634"/>
    <lineage>
        <taxon>Eukaryota</taxon>
        <taxon>Viridiplantae</taxon>
        <taxon>Streptophyta</taxon>
        <taxon>Embryophyta</taxon>
        <taxon>Tracheophyta</taxon>
        <taxon>Spermatophyta</taxon>
        <taxon>Magnoliopsida</taxon>
        <taxon>eudicotyledons</taxon>
        <taxon>Gunneridae</taxon>
        <taxon>Pentapetalae</taxon>
        <taxon>rosids</taxon>
        <taxon>malvids</taxon>
        <taxon>Malvales</taxon>
        <taxon>Malvaceae</taxon>
        <taxon>Malvoideae</taxon>
        <taxon>Gossypium</taxon>
    </lineage>
</organism>
<keyword evidence="3" id="KW-0732">Signal</keyword>
<evidence type="ECO:0000256" key="3">
    <source>
        <dbReference type="SAM" id="SignalP"/>
    </source>
</evidence>
<feature type="transmembrane region" description="Helical" evidence="2">
    <location>
        <begin position="857"/>
        <end position="875"/>
    </location>
</feature>
<evidence type="ECO:0000313" key="4">
    <source>
        <dbReference type="EMBL" id="PPR87597.1"/>
    </source>
</evidence>
<dbReference type="PANTHER" id="PTHR34677">
    <property type="match status" value="1"/>
</dbReference>
<sequence length="1024" mass="112964">MGFFNMSCLILLSLVFSVLSFKGNCDDSQFTLKFLKAPHPFSHLNSAKFVFQVLGAANVTCSDCSITCKLDDSSASDCGGRKILYSGLQDGNHSFGVCVNGSQGAACTSYNWTVDTVPPTAYITSSTPFTNALNVSVNISFTESCSGGGGFRCSSVNDCNLLVYGAGQVVPSSLTVVEPNLKYLLLVSISSASRYGRLVLVMDTNFCTDAAGNPFARSQNSSFYVHYDQRNVFVDLRAHVPEKLLQLRSETRTIQATNNYNNLKVYLYFSAPILNSSTEILSSLSISKGTLLPITGENHGNRRFGFMVANISNIAIITISFDANSTISRQGTPVSPVAPVTFLYDVQLPTDMDIDVISRFSEDCCEIKHNMSFHEISRSIYAAAIQADDDVVSVSVPENVTGDVAGNKNLASNVLRARHYTIPVISSVMSIFVTAIFLLTCFTAGLLTMSTASLQSVGAFSRPSSSLSSNPTRILFRSACHIQIFALSRWLPVTLPVEYYEFARSIEWSIPYFSLPWETGHVQPVMMGSSPTGTSNSFLSRTYDRIISCSFQLNKIAAAVYGSPLTPVEYRSFFESQSIIPEAECISDGLHSKGWRNFDRSMFWLAVIGGSLILLHAFLFFILKYKKRDSEKQGSYGALIFPRFEIFLVIVALPCICQAAAALVAGITFGKLLQYKEVHREGQQFHWYQELIRVTLGPGKRGQWTWKNEANSVYLTMFGPLFEDLRGPPKYMVSQISGSNLSRQGGPIIASDDETEDAEAPFIQKLFGILRIYYTMLESARRATLGILAGAYLNNNNTSSKTPIIILLCLTSFQLFFLVLKKPFIKKKVQLVEIISLSCEVAMFATCFVLLDKELSTTIGIFMLTLFLIGFLAQMSAEGYALYEQTKQLDTSENRFFTGLKIASVGFLLYFVPQKLMKSFESKFPVFGLCMDTSTTGLPCDRNSSSSERAWPRQLREMAKASFSKDGSKAPTDPSSSKSKWSGLWGTKRSGSSSLDSSLDYKSKSKSKGLYKDLEAIFASNPRM</sequence>
<feature type="chain" id="PRO_5015152871" description="Bacterial Ig-like domain-containing protein" evidence="3">
    <location>
        <begin position="21"/>
        <end position="1024"/>
    </location>
</feature>
<feature type="transmembrane region" description="Helical" evidence="2">
    <location>
        <begin position="832"/>
        <end position="851"/>
    </location>
</feature>
<protein>
    <recommendedName>
        <fullName evidence="6">Bacterial Ig-like domain-containing protein</fullName>
    </recommendedName>
</protein>
<accession>A0A2P5W989</accession>
<keyword evidence="2" id="KW-1133">Transmembrane helix</keyword>
<keyword evidence="2" id="KW-0812">Transmembrane</keyword>
<keyword evidence="2" id="KW-0472">Membrane</keyword>
<proteinExistence type="predicted"/>